<keyword evidence="3" id="KW-1185">Reference proteome</keyword>
<comment type="caution">
    <text evidence="2">The sequence shown here is derived from an EMBL/GenBank/DDBJ whole genome shotgun (WGS) entry which is preliminary data.</text>
</comment>
<name>A0A8H5V0I2_GIBSU</name>
<feature type="region of interest" description="Disordered" evidence="1">
    <location>
        <begin position="95"/>
        <end position="121"/>
    </location>
</feature>
<protein>
    <submittedName>
        <fullName evidence="2">Uncharacterized protein</fullName>
    </submittedName>
</protein>
<sequence length="140" mass="15374">MTSKHNFGVFCDYFDQSTEDLIHKSNYIPAAADVSSPSTVSAYRLSHFATAGFSIGSNYKADDVLLIVNGFVERGEFGAPEPIVEIDSRLCRRPSSKETIAAQTADEGTWPPPKKPPKVLRYPDEALTLKKPSHSPSMKV</sequence>
<reference evidence="2 3" key="1">
    <citation type="submission" date="2020-05" db="EMBL/GenBank/DDBJ databases">
        <title>Identification and distribution of gene clusters putatively required for synthesis of sphingolipid metabolism inhibitors in phylogenetically diverse species of the filamentous fungus Fusarium.</title>
        <authorList>
            <person name="Kim H.-S."/>
            <person name="Busman M."/>
            <person name="Brown D.W."/>
            <person name="Divon H."/>
            <person name="Uhlig S."/>
            <person name="Proctor R.H."/>
        </authorList>
    </citation>
    <scope>NUCLEOTIDE SEQUENCE [LARGE SCALE GENOMIC DNA]</scope>
    <source>
        <strain evidence="2 3">NRRL 66333</strain>
    </source>
</reference>
<organism evidence="2 3">
    <name type="scientific">Gibberella subglutinans</name>
    <name type="common">Fusarium subglutinans</name>
    <dbReference type="NCBI Taxonomy" id="42677"/>
    <lineage>
        <taxon>Eukaryota</taxon>
        <taxon>Fungi</taxon>
        <taxon>Dikarya</taxon>
        <taxon>Ascomycota</taxon>
        <taxon>Pezizomycotina</taxon>
        <taxon>Sordariomycetes</taxon>
        <taxon>Hypocreomycetidae</taxon>
        <taxon>Hypocreales</taxon>
        <taxon>Nectriaceae</taxon>
        <taxon>Fusarium</taxon>
        <taxon>Fusarium fujikuroi species complex</taxon>
    </lineage>
</organism>
<evidence type="ECO:0000313" key="3">
    <source>
        <dbReference type="Proteomes" id="UP000547976"/>
    </source>
</evidence>
<gene>
    <name evidence="2" type="ORF">FSUBG_6150</name>
</gene>
<evidence type="ECO:0000313" key="2">
    <source>
        <dbReference type="EMBL" id="KAF5606317.1"/>
    </source>
</evidence>
<dbReference type="GeneID" id="59319038"/>
<evidence type="ECO:0000256" key="1">
    <source>
        <dbReference type="SAM" id="MobiDB-lite"/>
    </source>
</evidence>
<proteinExistence type="predicted"/>
<dbReference type="RefSeq" id="XP_036538350.1">
    <property type="nucleotide sequence ID" value="XM_036684320.1"/>
</dbReference>
<dbReference type="AlphaFoldDB" id="A0A8H5V0I2"/>
<dbReference type="EMBL" id="JAAOAV010000062">
    <property type="protein sequence ID" value="KAF5606317.1"/>
    <property type="molecule type" value="Genomic_DNA"/>
</dbReference>
<dbReference type="Proteomes" id="UP000547976">
    <property type="component" value="Unassembled WGS sequence"/>
</dbReference>
<accession>A0A8H5V0I2</accession>